<dbReference type="PANTHER" id="PTHR47506:SF6">
    <property type="entry name" value="HTH-TYPE TRANSCRIPTIONAL REPRESSOR NEMR"/>
    <property type="match status" value="1"/>
</dbReference>
<keyword evidence="7" id="KW-1185">Reference proteome</keyword>
<dbReference type="InterPro" id="IPR001647">
    <property type="entry name" value="HTH_TetR"/>
</dbReference>
<evidence type="ECO:0000313" key="6">
    <source>
        <dbReference type="EMBL" id="MCS0594980.1"/>
    </source>
</evidence>
<evidence type="ECO:0000256" key="1">
    <source>
        <dbReference type="ARBA" id="ARBA00023015"/>
    </source>
</evidence>
<dbReference type="RefSeq" id="WP_258826066.1">
    <property type="nucleotide sequence ID" value="NZ_JANUHA010000001.1"/>
</dbReference>
<comment type="caution">
    <text evidence="6">The sequence shown here is derived from an EMBL/GenBank/DDBJ whole genome shotgun (WGS) entry which is preliminary data.</text>
</comment>
<accession>A0ABT2AFN8</accession>
<dbReference type="SUPFAM" id="SSF46689">
    <property type="entry name" value="Homeodomain-like"/>
    <property type="match status" value="1"/>
</dbReference>
<dbReference type="Pfam" id="PF16925">
    <property type="entry name" value="TetR_C_13"/>
    <property type="match status" value="1"/>
</dbReference>
<organism evidence="6 7">
    <name type="scientific">Massilia agri</name>
    <dbReference type="NCBI Taxonomy" id="1886785"/>
    <lineage>
        <taxon>Bacteria</taxon>
        <taxon>Pseudomonadati</taxon>
        <taxon>Pseudomonadota</taxon>
        <taxon>Betaproteobacteria</taxon>
        <taxon>Burkholderiales</taxon>
        <taxon>Oxalobacteraceae</taxon>
        <taxon>Telluria group</taxon>
        <taxon>Massilia</taxon>
    </lineage>
</organism>
<proteinExistence type="predicted"/>
<evidence type="ECO:0000256" key="3">
    <source>
        <dbReference type="ARBA" id="ARBA00023163"/>
    </source>
</evidence>
<dbReference type="Gene3D" id="1.10.357.10">
    <property type="entry name" value="Tetracycline Repressor, domain 2"/>
    <property type="match status" value="1"/>
</dbReference>
<gene>
    <name evidence="6" type="ORF">NX780_01315</name>
</gene>
<dbReference type="Proteomes" id="UP001206572">
    <property type="component" value="Unassembled WGS sequence"/>
</dbReference>
<feature type="domain" description="HTH tetR-type" evidence="5">
    <location>
        <begin position="13"/>
        <end position="73"/>
    </location>
</feature>
<evidence type="ECO:0000259" key="5">
    <source>
        <dbReference type="PROSITE" id="PS50977"/>
    </source>
</evidence>
<dbReference type="EMBL" id="JANUHA010000001">
    <property type="protein sequence ID" value="MCS0594980.1"/>
    <property type="molecule type" value="Genomic_DNA"/>
</dbReference>
<dbReference type="InterPro" id="IPR011075">
    <property type="entry name" value="TetR_C"/>
</dbReference>
<name>A0ABT2AFN8_9BURK</name>
<dbReference type="InterPro" id="IPR009057">
    <property type="entry name" value="Homeodomain-like_sf"/>
</dbReference>
<evidence type="ECO:0000313" key="7">
    <source>
        <dbReference type="Proteomes" id="UP001206572"/>
    </source>
</evidence>
<evidence type="ECO:0000256" key="4">
    <source>
        <dbReference type="PROSITE-ProRule" id="PRU00335"/>
    </source>
</evidence>
<dbReference type="PROSITE" id="PS50977">
    <property type="entry name" value="HTH_TETR_2"/>
    <property type="match status" value="1"/>
</dbReference>
<keyword evidence="3" id="KW-0804">Transcription</keyword>
<sequence length="209" mass="23033">MDTTVKSATAKSEATYATILAAAYDMAGAEGLGKVSLGELAKRTGISKSGIFSRVGSLEALQSAVLDEYDRRFSEEVFLPSLEVPRGLPRLTVQVELWLNKIGNETARGGCLYTAGAFEFDDVPGPLRDRIEEGVNRWRASMRKTVLQAMELGHLRPDTEPGQLVFEIYSLAIGVMHDARFLRADATPRRAQRAFNRLISTYKSFGDLD</sequence>
<protein>
    <submittedName>
        <fullName evidence="6">TetR/AcrR family transcriptional regulator</fullName>
    </submittedName>
</protein>
<reference evidence="6 7" key="1">
    <citation type="submission" date="2022-08" db="EMBL/GenBank/DDBJ databases">
        <title>Reclassification of Massilia species as members of the genera Telluria, Duganella, Pseudoduganella, Mokoshia gen. nov. and Zemynaea gen. nov. using orthogonal and non-orthogonal genome-based approaches.</title>
        <authorList>
            <person name="Bowman J.P."/>
        </authorList>
    </citation>
    <scope>NUCLEOTIDE SEQUENCE [LARGE SCALE GENOMIC DNA]</scope>
    <source>
        <strain evidence="6 7">JCM 31661</strain>
    </source>
</reference>
<dbReference type="SUPFAM" id="SSF48498">
    <property type="entry name" value="Tetracyclin repressor-like, C-terminal domain"/>
    <property type="match status" value="1"/>
</dbReference>
<evidence type="ECO:0000256" key="2">
    <source>
        <dbReference type="ARBA" id="ARBA00023125"/>
    </source>
</evidence>
<dbReference type="PANTHER" id="PTHR47506">
    <property type="entry name" value="TRANSCRIPTIONAL REGULATORY PROTEIN"/>
    <property type="match status" value="1"/>
</dbReference>
<keyword evidence="2 4" id="KW-0238">DNA-binding</keyword>
<dbReference type="Gene3D" id="1.10.10.60">
    <property type="entry name" value="Homeodomain-like"/>
    <property type="match status" value="1"/>
</dbReference>
<dbReference type="InterPro" id="IPR036271">
    <property type="entry name" value="Tet_transcr_reg_TetR-rel_C_sf"/>
</dbReference>
<feature type="DNA-binding region" description="H-T-H motif" evidence="4">
    <location>
        <begin position="36"/>
        <end position="55"/>
    </location>
</feature>
<keyword evidence="1" id="KW-0805">Transcription regulation</keyword>